<comment type="caution">
    <text evidence="1">The sequence shown here is derived from an EMBL/GenBank/DDBJ whole genome shotgun (WGS) entry which is preliminary data.</text>
</comment>
<evidence type="ECO:0000313" key="1">
    <source>
        <dbReference type="EMBL" id="GFQ83408.1"/>
    </source>
</evidence>
<organism evidence="1 2">
    <name type="scientific">Trichonephila clavata</name>
    <name type="common">Joro spider</name>
    <name type="synonym">Nephila clavata</name>
    <dbReference type="NCBI Taxonomy" id="2740835"/>
    <lineage>
        <taxon>Eukaryota</taxon>
        <taxon>Metazoa</taxon>
        <taxon>Ecdysozoa</taxon>
        <taxon>Arthropoda</taxon>
        <taxon>Chelicerata</taxon>
        <taxon>Arachnida</taxon>
        <taxon>Araneae</taxon>
        <taxon>Araneomorphae</taxon>
        <taxon>Entelegynae</taxon>
        <taxon>Araneoidea</taxon>
        <taxon>Nephilidae</taxon>
        <taxon>Trichonephila</taxon>
    </lineage>
</organism>
<dbReference type="OrthoDB" id="6448775at2759"/>
<reference evidence="1" key="1">
    <citation type="submission" date="2020-07" db="EMBL/GenBank/DDBJ databases">
        <title>Multicomponent nature underlies the extraordinary mechanical properties of spider dragline silk.</title>
        <authorList>
            <person name="Kono N."/>
            <person name="Nakamura H."/>
            <person name="Mori M."/>
            <person name="Yoshida Y."/>
            <person name="Ohtoshi R."/>
            <person name="Malay A.D."/>
            <person name="Moran D.A.P."/>
            <person name="Tomita M."/>
            <person name="Numata K."/>
            <person name="Arakawa K."/>
        </authorList>
    </citation>
    <scope>NUCLEOTIDE SEQUENCE</scope>
</reference>
<proteinExistence type="predicted"/>
<name>A0A8X6FLL0_TRICU</name>
<gene>
    <name evidence="1" type="primary">AVEN_46861_1</name>
    <name evidence="1" type="ORF">TNCT_622651</name>
</gene>
<protein>
    <submittedName>
        <fullName evidence="1">Uncharacterized protein</fullName>
    </submittedName>
</protein>
<dbReference type="AlphaFoldDB" id="A0A8X6FLL0"/>
<dbReference type="Proteomes" id="UP000887116">
    <property type="component" value="Unassembled WGS sequence"/>
</dbReference>
<dbReference type="EMBL" id="BMAO01002804">
    <property type="protein sequence ID" value="GFQ83408.1"/>
    <property type="molecule type" value="Genomic_DNA"/>
</dbReference>
<keyword evidence="2" id="KW-1185">Reference proteome</keyword>
<sequence length="443" mass="52774">MQLPNILLTLRQMSLSKLALQVFNDPDVGLFTSTHDVHCGIWSSEEIESLLGKESVTLLKDEQVFQFLYKRVKPTLSQEDKHRYTGDGNYHSLPNRQWEILLNQKLSTLSLPNMFKKEVTALVRLVVIESYQWWLNHKTTIQSTMNLQNHFHWTQDIKIKRQKTAKSIIADDNIDIKDRFMLALLYCFEDDMFSLYGKLSSSQRYLLGGERNYKMIITLYPCILHGVELDWEEYACKYSCNDFGFRTYLPKMRQEKRLECVILFLSQNWINYHELQFCLSTLDQNQQNEVMEKCSFEILKIFLDWPLREKLLDVLELLWPYLSETNFRDFLDLILCQKRLFSLISYDNDTLVEKLWKRNPLEYNKIIEKDTMYNTLKLVLECDGSLSFKNELRVRSNDDKFIAFYSGNTVFAISRCYVSNLRITFHRLFSLKSRLNFKFFILD</sequence>
<evidence type="ECO:0000313" key="2">
    <source>
        <dbReference type="Proteomes" id="UP000887116"/>
    </source>
</evidence>
<accession>A0A8X6FLL0</accession>